<comment type="similarity">
    <text evidence="4">Belongs to the methyl-accepting chemotaxis (MCP) protein family.</text>
</comment>
<dbReference type="FunFam" id="1.10.287.950:FF:000001">
    <property type="entry name" value="Methyl-accepting chemotaxis sensory transducer"/>
    <property type="match status" value="1"/>
</dbReference>
<reference evidence="8 9" key="1">
    <citation type="submission" date="2015-11" db="EMBL/GenBank/DDBJ databases">
        <title>Genomic Taxonomy of the Vibrionaceae.</title>
        <authorList>
            <person name="Gomez-Gil B."/>
            <person name="Enciso-Ibarra J."/>
        </authorList>
    </citation>
    <scope>NUCLEOTIDE SEQUENCE [LARGE SCALE GENOMIC DNA]</scope>
    <source>
        <strain evidence="8 9">CAIM 912</strain>
    </source>
</reference>
<dbReference type="PRINTS" id="PR00260">
    <property type="entry name" value="CHEMTRNSDUCR"/>
</dbReference>
<keyword evidence="9" id="KW-1185">Reference proteome</keyword>
<evidence type="ECO:0000256" key="2">
    <source>
        <dbReference type="ARBA" id="ARBA00022481"/>
    </source>
</evidence>
<dbReference type="InterPro" id="IPR004089">
    <property type="entry name" value="MCPsignal_dom"/>
</dbReference>
<dbReference type="SMART" id="SM00283">
    <property type="entry name" value="MA"/>
    <property type="match status" value="1"/>
</dbReference>
<dbReference type="GO" id="GO:0007165">
    <property type="term" value="P:signal transduction"/>
    <property type="evidence" value="ECO:0007669"/>
    <property type="project" value="UniProtKB-KW"/>
</dbReference>
<dbReference type="AlphaFoldDB" id="A0A135I6Q2"/>
<dbReference type="GO" id="GO:0006935">
    <property type="term" value="P:chemotaxis"/>
    <property type="evidence" value="ECO:0007669"/>
    <property type="project" value="InterPro"/>
</dbReference>
<evidence type="ECO:0000313" key="8">
    <source>
        <dbReference type="EMBL" id="KXF81123.1"/>
    </source>
</evidence>
<dbReference type="PANTHER" id="PTHR43531">
    <property type="entry name" value="PROTEIN ICFG"/>
    <property type="match status" value="1"/>
</dbReference>
<dbReference type="InterPro" id="IPR004090">
    <property type="entry name" value="Chemotax_Me-accpt_rcpt"/>
</dbReference>
<keyword evidence="2" id="KW-0488">Methylation</keyword>
<keyword evidence="3 5" id="KW-0807">Transducer</keyword>
<name>A0A135I6Q2_9GAMM</name>
<evidence type="ECO:0000256" key="6">
    <source>
        <dbReference type="SAM" id="MobiDB-lite"/>
    </source>
</evidence>
<dbReference type="RefSeq" id="WP_067417971.1">
    <property type="nucleotide sequence ID" value="NZ_LNTY01000036.1"/>
</dbReference>
<dbReference type="GO" id="GO:0004888">
    <property type="term" value="F:transmembrane signaling receptor activity"/>
    <property type="evidence" value="ECO:0007669"/>
    <property type="project" value="InterPro"/>
</dbReference>
<evidence type="ECO:0000256" key="1">
    <source>
        <dbReference type="ARBA" id="ARBA00004370"/>
    </source>
</evidence>
<proteinExistence type="inferred from homology"/>
<dbReference type="PROSITE" id="PS50111">
    <property type="entry name" value="CHEMOTAXIS_TRANSDUC_2"/>
    <property type="match status" value="1"/>
</dbReference>
<evidence type="ECO:0000256" key="3">
    <source>
        <dbReference type="ARBA" id="ARBA00023224"/>
    </source>
</evidence>
<dbReference type="CDD" id="cd11386">
    <property type="entry name" value="MCP_signal"/>
    <property type="match status" value="1"/>
</dbReference>
<evidence type="ECO:0000256" key="5">
    <source>
        <dbReference type="PROSITE-ProRule" id="PRU00284"/>
    </source>
</evidence>
<feature type="region of interest" description="Disordered" evidence="6">
    <location>
        <begin position="256"/>
        <end position="278"/>
    </location>
</feature>
<feature type="region of interest" description="Disordered" evidence="6">
    <location>
        <begin position="1"/>
        <end position="64"/>
    </location>
</feature>
<dbReference type="Pfam" id="PF00015">
    <property type="entry name" value="MCPsignal"/>
    <property type="match status" value="1"/>
</dbReference>
<dbReference type="EMBL" id="LNTY01000036">
    <property type="protein sequence ID" value="KXF81123.1"/>
    <property type="molecule type" value="Genomic_DNA"/>
</dbReference>
<evidence type="ECO:0000313" key="9">
    <source>
        <dbReference type="Proteomes" id="UP000070529"/>
    </source>
</evidence>
<accession>A0A135I6Q2</accession>
<evidence type="ECO:0000256" key="4">
    <source>
        <dbReference type="ARBA" id="ARBA00029447"/>
    </source>
</evidence>
<dbReference type="GO" id="GO:0005886">
    <property type="term" value="C:plasma membrane"/>
    <property type="evidence" value="ECO:0007669"/>
    <property type="project" value="TreeGrafter"/>
</dbReference>
<dbReference type="SUPFAM" id="SSF58104">
    <property type="entry name" value="Methyl-accepting chemotaxis protein (MCP) signaling domain"/>
    <property type="match status" value="1"/>
</dbReference>
<sequence length="278" mass="29597">MRQSASGVTTGAEEIAAANQDLSKRTEEQSSSLEETAASMEQMTKTLSDSSNSATRACELAQSADEKAKEGGKVVSSAVKAMEDINQSSRKISEIISVIDVLAFQTNLLALNASVEAARAGDQGRGFAVVAGEVRSLAQRCATAAKEIKVLIEDSVAKVEMGSELINRSGDTLGDIQKAVSDVNDIIFILSENASEQALGIQQVNKAVNQMDVMTQQNATMVEQTATASATMASQSKYMLSLLSFFSTKDVTPRSPLGLVSHPEPPKKVEPNNDWDDF</sequence>
<comment type="subcellular location">
    <subcellularLocation>
        <location evidence="1">Membrane</location>
    </subcellularLocation>
</comment>
<feature type="compositionally biased region" description="Polar residues" evidence="6">
    <location>
        <begin position="29"/>
        <end position="55"/>
    </location>
</feature>
<evidence type="ECO:0000259" key="7">
    <source>
        <dbReference type="PROSITE" id="PS50111"/>
    </source>
</evidence>
<protein>
    <recommendedName>
        <fullName evidence="7">Methyl-accepting transducer domain-containing protein</fullName>
    </recommendedName>
</protein>
<comment type="caution">
    <text evidence="8">The sequence shown here is derived from an EMBL/GenBank/DDBJ whole genome shotgun (WGS) entry which is preliminary data.</text>
</comment>
<feature type="domain" description="Methyl-accepting transducer" evidence="7">
    <location>
        <begin position="4"/>
        <end position="233"/>
    </location>
</feature>
<dbReference type="Gene3D" id="1.10.287.950">
    <property type="entry name" value="Methyl-accepting chemotaxis protein"/>
    <property type="match status" value="1"/>
</dbReference>
<dbReference type="OrthoDB" id="9765776at2"/>
<gene>
    <name evidence="8" type="ORF">ATN88_19410</name>
</gene>
<dbReference type="PANTHER" id="PTHR43531:SF14">
    <property type="entry name" value="METHYL-ACCEPTING CHEMOTAXIS PROTEIN I-RELATED"/>
    <property type="match status" value="1"/>
</dbReference>
<dbReference type="Proteomes" id="UP000070529">
    <property type="component" value="Unassembled WGS sequence"/>
</dbReference>
<dbReference type="InterPro" id="IPR051310">
    <property type="entry name" value="MCP_chemotaxis"/>
</dbReference>
<organism evidence="8 9">
    <name type="scientific">Enterovibrio coralii</name>
    <dbReference type="NCBI Taxonomy" id="294935"/>
    <lineage>
        <taxon>Bacteria</taxon>
        <taxon>Pseudomonadati</taxon>
        <taxon>Pseudomonadota</taxon>
        <taxon>Gammaproteobacteria</taxon>
        <taxon>Vibrionales</taxon>
        <taxon>Vibrionaceae</taxon>
        <taxon>Enterovibrio</taxon>
    </lineage>
</organism>
<dbReference type="STRING" id="294935.ATN88_19410"/>